<accession>A0A7S2LEY7</accession>
<dbReference type="GO" id="GO:0004252">
    <property type="term" value="F:serine-type endopeptidase activity"/>
    <property type="evidence" value="ECO:0007669"/>
    <property type="project" value="UniProtKB-EC"/>
</dbReference>
<sequence>MAGTSVSAAVISGSLALLRQYFVDGWWPSGSAIVSDSFDPSSALLKAVLINSAQSLDGIQLMNGTTYAVADYDTNIGFGRMNLNKSLPVKGKNELKAALFDRQVINDSEEHHYDYTISSGDCHLYEFSATLVWVDPPASSGCLKCLLNDLDLTITSESGETYFANGMNSPDGTNNVERIRTSAFKGEKFTLDVGASNLSTQNQTYALVITDDCSETLSSVARTSMIPSMVPSMVPSIAPSMAPSMAPSIIVTSNHTTTSPTTKKIKNQTKKKRKKRKKKIKQKIRRRK</sequence>
<feature type="domain" description="Peptidase S8/S53" evidence="5">
    <location>
        <begin position="1"/>
        <end position="65"/>
    </location>
</feature>
<evidence type="ECO:0000256" key="3">
    <source>
        <dbReference type="ARBA" id="ARBA00023619"/>
    </source>
</evidence>
<evidence type="ECO:0000313" key="6">
    <source>
        <dbReference type="EMBL" id="CAD9602871.1"/>
    </source>
</evidence>
<dbReference type="PANTHER" id="PTHR43399:SF4">
    <property type="entry name" value="CELL WALL-ASSOCIATED PROTEASE"/>
    <property type="match status" value="1"/>
</dbReference>
<dbReference type="SUPFAM" id="SSF52743">
    <property type="entry name" value="Subtilisin-like"/>
    <property type="match status" value="1"/>
</dbReference>
<dbReference type="SUPFAM" id="SSF49785">
    <property type="entry name" value="Galactose-binding domain-like"/>
    <property type="match status" value="1"/>
</dbReference>
<protein>
    <recommendedName>
        <fullName evidence="3">subtilisin</fullName>
        <ecNumber evidence="3">3.4.21.62</ecNumber>
    </recommendedName>
</protein>
<dbReference type="Pfam" id="PF00082">
    <property type="entry name" value="Peptidase_S8"/>
    <property type="match status" value="1"/>
</dbReference>
<evidence type="ECO:0000256" key="1">
    <source>
        <dbReference type="ARBA" id="ARBA00011073"/>
    </source>
</evidence>
<dbReference type="GO" id="GO:0006508">
    <property type="term" value="P:proteolysis"/>
    <property type="evidence" value="ECO:0007669"/>
    <property type="project" value="InterPro"/>
</dbReference>
<feature type="compositionally biased region" description="Basic residues" evidence="4">
    <location>
        <begin position="263"/>
        <end position="288"/>
    </location>
</feature>
<dbReference type="InterPro" id="IPR051048">
    <property type="entry name" value="Peptidase_S8/S53_subtilisin"/>
</dbReference>
<reference evidence="6" key="1">
    <citation type="submission" date="2021-01" db="EMBL/GenBank/DDBJ databases">
        <authorList>
            <person name="Corre E."/>
            <person name="Pelletier E."/>
            <person name="Niang G."/>
            <person name="Scheremetjew M."/>
            <person name="Finn R."/>
            <person name="Kale V."/>
            <person name="Holt S."/>
            <person name="Cochrane G."/>
            <person name="Meng A."/>
            <person name="Brown T."/>
            <person name="Cohen L."/>
        </authorList>
    </citation>
    <scope>NUCLEOTIDE SEQUENCE</scope>
    <source>
        <strain evidence="6">B650</strain>
    </source>
</reference>
<dbReference type="AlphaFoldDB" id="A0A7S2LEY7"/>
<dbReference type="InterPro" id="IPR036852">
    <property type="entry name" value="Peptidase_S8/S53_dom_sf"/>
</dbReference>
<dbReference type="InterPro" id="IPR000209">
    <property type="entry name" value="Peptidase_S8/S53_dom"/>
</dbReference>
<dbReference type="PANTHER" id="PTHR43399">
    <property type="entry name" value="SUBTILISIN-RELATED"/>
    <property type="match status" value="1"/>
</dbReference>
<proteinExistence type="inferred from homology"/>
<dbReference type="EMBL" id="HBGY01027947">
    <property type="protein sequence ID" value="CAD9602871.1"/>
    <property type="molecule type" value="Transcribed_RNA"/>
</dbReference>
<comment type="similarity">
    <text evidence="1">Belongs to the peptidase S8 family.</text>
</comment>
<feature type="compositionally biased region" description="Low complexity" evidence="4">
    <location>
        <begin position="252"/>
        <end position="262"/>
    </location>
</feature>
<evidence type="ECO:0000256" key="4">
    <source>
        <dbReference type="SAM" id="MobiDB-lite"/>
    </source>
</evidence>
<dbReference type="InterPro" id="IPR008979">
    <property type="entry name" value="Galactose-bd-like_sf"/>
</dbReference>
<evidence type="ECO:0000259" key="5">
    <source>
        <dbReference type="Pfam" id="PF00082"/>
    </source>
</evidence>
<comment type="catalytic activity">
    <reaction evidence="2">
        <text>Hydrolysis of proteins with broad specificity for peptide bonds, and a preference for a large uncharged residue in P1. Hydrolyzes peptide amides.</text>
        <dbReference type="EC" id="3.4.21.62"/>
    </reaction>
</comment>
<name>A0A7S2LEY7_9STRA</name>
<dbReference type="Gene3D" id="2.60.120.380">
    <property type="match status" value="1"/>
</dbReference>
<dbReference type="Gene3D" id="3.40.50.200">
    <property type="entry name" value="Peptidase S8/S53 domain"/>
    <property type="match status" value="1"/>
</dbReference>
<dbReference type="EC" id="3.4.21.62" evidence="3"/>
<organism evidence="6">
    <name type="scientific">Leptocylindrus danicus</name>
    <dbReference type="NCBI Taxonomy" id="163516"/>
    <lineage>
        <taxon>Eukaryota</taxon>
        <taxon>Sar</taxon>
        <taxon>Stramenopiles</taxon>
        <taxon>Ochrophyta</taxon>
        <taxon>Bacillariophyta</taxon>
        <taxon>Coscinodiscophyceae</taxon>
        <taxon>Chaetocerotophycidae</taxon>
        <taxon>Leptocylindrales</taxon>
        <taxon>Leptocylindraceae</taxon>
        <taxon>Leptocylindrus</taxon>
    </lineage>
</organism>
<gene>
    <name evidence="6" type="ORF">LDAN0321_LOCUS17287</name>
</gene>
<evidence type="ECO:0000256" key="2">
    <source>
        <dbReference type="ARBA" id="ARBA00023529"/>
    </source>
</evidence>
<feature type="region of interest" description="Disordered" evidence="4">
    <location>
        <begin position="252"/>
        <end position="288"/>
    </location>
</feature>